<feature type="transmembrane region" description="Helical" evidence="9">
    <location>
        <begin position="38"/>
        <end position="60"/>
    </location>
</feature>
<dbReference type="Proteomes" id="UP000248196">
    <property type="component" value="Unassembled WGS sequence"/>
</dbReference>
<evidence type="ECO:0000256" key="7">
    <source>
        <dbReference type="ARBA" id="ARBA00022989"/>
    </source>
</evidence>
<dbReference type="GO" id="GO:1904659">
    <property type="term" value="P:D-glucose transmembrane transport"/>
    <property type="evidence" value="ECO:0007669"/>
    <property type="project" value="TreeGrafter"/>
</dbReference>
<protein>
    <submittedName>
        <fullName evidence="10">MFS transporter</fullName>
    </submittedName>
</protein>
<comment type="caution">
    <text evidence="10">The sequence shown here is derived from an EMBL/GenBank/DDBJ whole genome shotgun (WGS) entry which is preliminary data.</text>
</comment>
<evidence type="ECO:0000256" key="8">
    <source>
        <dbReference type="ARBA" id="ARBA00023136"/>
    </source>
</evidence>
<dbReference type="SUPFAM" id="SSF103473">
    <property type="entry name" value="MFS general substrate transporter"/>
    <property type="match status" value="1"/>
</dbReference>
<evidence type="ECO:0000256" key="9">
    <source>
        <dbReference type="SAM" id="Phobius"/>
    </source>
</evidence>
<evidence type="ECO:0000256" key="5">
    <source>
        <dbReference type="ARBA" id="ARBA00022597"/>
    </source>
</evidence>
<gene>
    <name evidence="10" type="ORF">CT690_18200</name>
</gene>
<feature type="transmembrane region" description="Helical" evidence="9">
    <location>
        <begin position="244"/>
        <end position="263"/>
    </location>
</feature>
<organism evidence="10 11">
    <name type="scientific">Serratia plymuthica</name>
    <dbReference type="NCBI Taxonomy" id="82996"/>
    <lineage>
        <taxon>Bacteria</taxon>
        <taxon>Pseudomonadati</taxon>
        <taxon>Pseudomonadota</taxon>
        <taxon>Gammaproteobacteria</taxon>
        <taxon>Enterobacterales</taxon>
        <taxon>Yersiniaceae</taxon>
        <taxon>Serratia</taxon>
    </lineage>
</organism>
<dbReference type="GO" id="GO:0005351">
    <property type="term" value="F:carbohydrate:proton symporter activity"/>
    <property type="evidence" value="ECO:0007669"/>
    <property type="project" value="TreeGrafter"/>
</dbReference>
<evidence type="ECO:0000256" key="2">
    <source>
        <dbReference type="ARBA" id="ARBA00006523"/>
    </source>
</evidence>
<dbReference type="GO" id="GO:0015767">
    <property type="term" value="P:lactose transport"/>
    <property type="evidence" value="ECO:0007669"/>
    <property type="project" value="TreeGrafter"/>
</dbReference>
<dbReference type="CDD" id="cd17471">
    <property type="entry name" value="MFS_Set"/>
    <property type="match status" value="1"/>
</dbReference>
<keyword evidence="8 9" id="KW-0472">Membrane</keyword>
<dbReference type="Pfam" id="PF07690">
    <property type="entry name" value="MFS_1"/>
    <property type="match status" value="1"/>
</dbReference>
<dbReference type="OrthoDB" id="7337792at2"/>
<evidence type="ECO:0000256" key="4">
    <source>
        <dbReference type="ARBA" id="ARBA00022475"/>
    </source>
</evidence>
<feature type="transmembrane region" description="Helical" evidence="9">
    <location>
        <begin position="333"/>
        <end position="355"/>
    </location>
</feature>
<dbReference type="FunFam" id="1.20.1250.20:FF:000125">
    <property type="entry name" value="Sugar efflux transporter SetB"/>
    <property type="match status" value="1"/>
</dbReference>
<feature type="transmembrane region" description="Helical" evidence="9">
    <location>
        <begin position="209"/>
        <end position="228"/>
    </location>
</feature>
<evidence type="ECO:0000256" key="1">
    <source>
        <dbReference type="ARBA" id="ARBA00004651"/>
    </source>
</evidence>
<keyword evidence="7 9" id="KW-1133">Transmembrane helix</keyword>
<feature type="transmembrane region" description="Helical" evidence="9">
    <location>
        <begin position="361"/>
        <end position="379"/>
    </location>
</feature>
<dbReference type="PANTHER" id="PTHR23535:SF2">
    <property type="entry name" value="SUGAR EFFLUX TRANSPORTER A-RELATED"/>
    <property type="match status" value="1"/>
</dbReference>
<dbReference type="EMBL" id="PESE01000005">
    <property type="protein sequence ID" value="PYD37979.1"/>
    <property type="molecule type" value="Genomic_DNA"/>
</dbReference>
<dbReference type="GO" id="GO:0036448">
    <property type="term" value="P:cellular response to glucose-phosphate stress"/>
    <property type="evidence" value="ECO:0007669"/>
    <property type="project" value="TreeGrafter"/>
</dbReference>
<proteinExistence type="inferred from homology"/>
<feature type="transmembrane region" description="Helical" evidence="9">
    <location>
        <begin position="72"/>
        <end position="89"/>
    </location>
</feature>
<dbReference type="RefSeq" id="WP_004949682.1">
    <property type="nucleotide sequence ID" value="NZ_JBJVNY010000002.1"/>
</dbReference>
<keyword evidence="4" id="KW-1003">Cell membrane</keyword>
<dbReference type="GO" id="GO:0005886">
    <property type="term" value="C:plasma membrane"/>
    <property type="evidence" value="ECO:0007669"/>
    <property type="project" value="UniProtKB-SubCell"/>
</dbReference>
<evidence type="ECO:0000256" key="6">
    <source>
        <dbReference type="ARBA" id="ARBA00022692"/>
    </source>
</evidence>
<feature type="transmembrane region" description="Helical" evidence="9">
    <location>
        <begin position="95"/>
        <end position="117"/>
    </location>
</feature>
<dbReference type="InterPro" id="IPR011701">
    <property type="entry name" value="MFS"/>
</dbReference>
<reference evidence="10 11" key="1">
    <citation type="submission" date="2017-11" db="EMBL/GenBank/DDBJ databases">
        <title>Genome sequence of the oocydin A producing rhizobacterium Serratia plymuthica 4Rx5.</title>
        <authorList>
            <person name="Matilla M.A."/>
            <person name="Udaondo Z."/>
            <person name="Salmond G.P.C."/>
        </authorList>
    </citation>
    <scope>NUCLEOTIDE SEQUENCE [LARGE SCALE GENOMIC DNA]</scope>
    <source>
        <strain evidence="10 11">4Rx5</strain>
    </source>
</reference>
<evidence type="ECO:0000256" key="3">
    <source>
        <dbReference type="ARBA" id="ARBA00022448"/>
    </source>
</evidence>
<dbReference type="InterPro" id="IPR020846">
    <property type="entry name" value="MFS_dom"/>
</dbReference>
<evidence type="ECO:0000313" key="11">
    <source>
        <dbReference type="Proteomes" id="UP000248196"/>
    </source>
</evidence>
<keyword evidence="6 9" id="KW-0812">Transmembrane</keyword>
<sequence>MNSIRLTFLVVAFCSGIAGALQIPTLSLFLTTEVQVTSLWVGLFYAVNAGTGIVVSFLLAKKSDRRRDRRNLILICYLLAAGNCLLFAFNRNYLTLITAGVLLTAIANTAIPQLFALAREYGEKTSHNVAMFSAMMRAQLSLAWVFGPPLAFMLVMNYGFTAMFIFAAGLFLLVTLLAWWILPGVVRAEEGNVDIDPPLRQKGAFDKDVGLLFCASVLMWTCSAMYLIDVPLYITAGLGLPHSLTGWIMGLAAAVEIPIMILAGRYVNTIGKRPMMAGAMVAGIVFYAGMLWFTSAGGLLALQVFNAIFIGIIATVGMLYFQDLMPDRAGMATTLFTNSISTGVILAGILQGFLTEYGPHFSVYLLAVVLLLIALPVGCKVREV</sequence>
<dbReference type="PROSITE" id="PS50850">
    <property type="entry name" value="MFS"/>
    <property type="match status" value="1"/>
</dbReference>
<comment type="subcellular location">
    <subcellularLocation>
        <location evidence="1">Cell membrane</location>
        <topology evidence="1">Multi-pass membrane protein</topology>
    </subcellularLocation>
</comment>
<accession>A0A318NVR3</accession>
<feature type="transmembrane region" description="Helical" evidence="9">
    <location>
        <begin position="300"/>
        <end position="321"/>
    </location>
</feature>
<feature type="transmembrane region" description="Helical" evidence="9">
    <location>
        <begin position="158"/>
        <end position="182"/>
    </location>
</feature>
<comment type="similarity">
    <text evidence="2">Belongs to the major facilitator superfamily. Set transporter family.</text>
</comment>
<keyword evidence="3" id="KW-0813">Transport</keyword>
<dbReference type="AlphaFoldDB" id="A0A318NVR3"/>
<evidence type="ECO:0000313" key="10">
    <source>
        <dbReference type="EMBL" id="PYD37979.1"/>
    </source>
</evidence>
<name>A0A318NVR3_SERPL</name>
<keyword evidence="5" id="KW-0762">Sugar transport</keyword>
<feature type="transmembrane region" description="Helical" evidence="9">
    <location>
        <begin position="275"/>
        <end position="294"/>
    </location>
</feature>
<dbReference type="Gene3D" id="1.20.1250.20">
    <property type="entry name" value="MFS general substrate transporter like domains"/>
    <property type="match status" value="2"/>
</dbReference>
<dbReference type="PANTHER" id="PTHR23535">
    <property type="entry name" value="SUGAR EFFLUX TRANSPORTER A-RELATED"/>
    <property type="match status" value="1"/>
</dbReference>
<dbReference type="InterPro" id="IPR036259">
    <property type="entry name" value="MFS_trans_sf"/>
</dbReference>